<keyword evidence="1" id="KW-1133">Transmembrane helix</keyword>
<dbReference type="Proteomes" id="UP000321328">
    <property type="component" value="Unassembled WGS sequence"/>
</dbReference>
<gene>
    <name evidence="2" type="ORF">PA7_15380</name>
</gene>
<keyword evidence="1" id="KW-0812">Transmembrane</keyword>
<comment type="caution">
    <text evidence="2">The sequence shown here is derived from an EMBL/GenBank/DDBJ whole genome shotgun (WGS) entry which is preliminary data.</text>
</comment>
<accession>A0A511CYT0</accession>
<keyword evidence="3" id="KW-1185">Reference proteome</keyword>
<sequence>MRVRYGRLHATLLVLGGMALAGYEAVAVPEPRMAILGLAAAMMGLPGAVLGDRLMARILGGQKPEPSPDQKPEAP</sequence>
<protein>
    <submittedName>
        <fullName evidence="2">Uncharacterized protein</fullName>
    </submittedName>
</protein>
<evidence type="ECO:0000313" key="2">
    <source>
        <dbReference type="EMBL" id="GEL17701.1"/>
    </source>
</evidence>
<name>A0A511CYT0_9PSEU</name>
<evidence type="ECO:0000256" key="1">
    <source>
        <dbReference type="SAM" id="Phobius"/>
    </source>
</evidence>
<proteinExistence type="predicted"/>
<evidence type="ECO:0000313" key="3">
    <source>
        <dbReference type="Proteomes" id="UP000321328"/>
    </source>
</evidence>
<dbReference type="AlphaFoldDB" id="A0A511CYT0"/>
<dbReference type="RefSeq" id="WP_028930685.1">
    <property type="nucleotide sequence ID" value="NZ_AUII01000013.1"/>
</dbReference>
<reference evidence="2 3" key="1">
    <citation type="submission" date="2019-07" db="EMBL/GenBank/DDBJ databases">
        <title>Whole genome shotgun sequence of Pseudonocardia asaccharolytica NBRC 16224.</title>
        <authorList>
            <person name="Hosoyama A."/>
            <person name="Uohara A."/>
            <person name="Ohji S."/>
            <person name="Ichikawa N."/>
        </authorList>
    </citation>
    <scope>NUCLEOTIDE SEQUENCE [LARGE SCALE GENOMIC DNA]</scope>
    <source>
        <strain evidence="2 3">NBRC 16224</strain>
    </source>
</reference>
<keyword evidence="1" id="KW-0472">Membrane</keyword>
<feature type="transmembrane region" description="Helical" evidence="1">
    <location>
        <begin position="31"/>
        <end position="50"/>
    </location>
</feature>
<organism evidence="2 3">
    <name type="scientific">Pseudonocardia asaccharolytica DSM 44247 = NBRC 16224</name>
    <dbReference type="NCBI Taxonomy" id="1123024"/>
    <lineage>
        <taxon>Bacteria</taxon>
        <taxon>Bacillati</taxon>
        <taxon>Actinomycetota</taxon>
        <taxon>Actinomycetes</taxon>
        <taxon>Pseudonocardiales</taxon>
        <taxon>Pseudonocardiaceae</taxon>
        <taxon>Pseudonocardia</taxon>
    </lineage>
</organism>
<dbReference type="EMBL" id="BJVI01000011">
    <property type="protein sequence ID" value="GEL17701.1"/>
    <property type="molecule type" value="Genomic_DNA"/>
</dbReference>
<dbReference type="STRING" id="1123024.GCA_000423625_03032"/>